<dbReference type="PANTHER" id="PTHR34385">
    <property type="entry name" value="D-ALANYL-D-ALANINE CARBOXYPEPTIDASE"/>
    <property type="match status" value="1"/>
</dbReference>
<sequence>MDNAGLPRKPAKLSASPANNIPKDDIPEALRDTPILKRPSRWRRSLLIIAPLGLGAIALTSAMLLPQSEVELAATQEQTETSLEASESESESESEANDLLGHLPYEEAPLSELQRVTADGSIKLRTAAANKFQEMSAAARRSGVILVPLSAFRSVAKQEYLFFEIKAQRGQVASKRAEVSAPPGYSEHHTGYAIDIGDAMTPATNLSPSFENTPAFKWLEQNAAYYSFEMSFPRDNPQGIDYEPWHWRFVGDSHSLETFYKAQKVADPVSNLSVDPTAGWEQLEE</sequence>
<dbReference type="InterPro" id="IPR058193">
    <property type="entry name" value="VanY/YodJ_core_dom"/>
</dbReference>
<evidence type="ECO:0000313" key="4">
    <source>
        <dbReference type="EMBL" id="NER28517.1"/>
    </source>
</evidence>
<keyword evidence="2" id="KW-0812">Transmembrane</keyword>
<keyword evidence="4" id="KW-0378">Hydrolase</keyword>
<feature type="compositionally biased region" description="Low complexity" evidence="1">
    <location>
        <begin position="75"/>
        <end position="85"/>
    </location>
</feature>
<dbReference type="InterPro" id="IPR009045">
    <property type="entry name" value="Zn_M74/Hedgehog-like"/>
</dbReference>
<accession>A0A6B3NA31</accession>
<proteinExistence type="predicted"/>
<reference evidence="4" key="1">
    <citation type="submission" date="2019-11" db="EMBL/GenBank/DDBJ databases">
        <title>Genomic insights into an expanded diversity of filamentous marine cyanobacteria reveals the extraordinary biosynthetic potential of Moorea and Okeania.</title>
        <authorList>
            <person name="Ferreira Leao T."/>
            <person name="Wang M."/>
            <person name="Moss N."/>
            <person name="Da Silva R."/>
            <person name="Sanders J."/>
            <person name="Nurk S."/>
            <person name="Gurevich A."/>
            <person name="Humphrey G."/>
            <person name="Reher R."/>
            <person name="Zhu Q."/>
            <person name="Belda-Ferre P."/>
            <person name="Glukhov E."/>
            <person name="Rex R."/>
            <person name="Dorrestein P.C."/>
            <person name="Knight R."/>
            <person name="Pevzner P."/>
            <person name="Gerwick W.H."/>
            <person name="Gerwick L."/>
        </authorList>
    </citation>
    <scope>NUCLEOTIDE SEQUENCE</scope>
    <source>
        <strain evidence="4">SIO1C4</strain>
    </source>
</reference>
<comment type="caution">
    <text evidence="4">The sequence shown here is derived from an EMBL/GenBank/DDBJ whole genome shotgun (WGS) entry which is preliminary data.</text>
</comment>
<dbReference type="Pfam" id="PF02557">
    <property type="entry name" value="VanY"/>
    <property type="match status" value="1"/>
</dbReference>
<dbReference type="GO" id="GO:0004180">
    <property type="term" value="F:carboxypeptidase activity"/>
    <property type="evidence" value="ECO:0007669"/>
    <property type="project" value="UniProtKB-KW"/>
</dbReference>
<feature type="transmembrane region" description="Helical" evidence="2">
    <location>
        <begin position="46"/>
        <end position="65"/>
    </location>
</feature>
<feature type="compositionally biased region" description="Acidic residues" evidence="1">
    <location>
        <begin position="86"/>
        <end position="96"/>
    </location>
</feature>
<gene>
    <name evidence="4" type="ORF">F6J89_13015</name>
</gene>
<feature type="region of interest" description="Disordered" evidence="1">
    <location>
        <begin position="1"/>
        <end position="27"/>
    </location>
</feature>
<feature type="region of interest" description="Disordered" evidence="1">
    <location>
        <begin position="75"/>
        <end position="96"/>
    </location>
</feature>
<organism evidence="4">
    <name type="scientific">Symploca sp. SIO1C4</name>
    <dbReference type="NCBI Taxonomy" id="2607765"/>
    <lineage>
        <taxon>Bacteria</taxon>
        <taxon>Bacillati</taxon>
        <taxon>Cyanobacteriota</taxon>
        <taxon>Cyanophyceae</taxon>
        <taxon>Coleofasciculales</taxon>
        <taxon>Coleofasciculaceae</taxon>
        <taxon>Symploca</taxon>
    </lineage>
</organism>
<dbReference type="PANTHER" id="PTHR34385:SF1">
    <property type="entry name" value="PEPTIDOGLYCAN L-ALANYL-D-GLUTAMATE ENDOPEPTIDASE CWLK"/>
    <property type="match status" value="1"/>
</dbReference>
<protein>
    <submittedName>
        <fullName evidence="4">D-alanyl-D-alanine carboxypeptidase family protein</fullName>
    </submittedName>
</protein>
<name>A0A6B3NA31_9CYAN</name>
<feature type="domain" description="D-alanyl-D-alanine carboxypeptidase-like core" evidence="3">
    <location>
        <begin position="122"/>
        <end position="252"/>
    </location>
</feature>
<dbReference type="AlphaFoldDB" id="A0A6B3NA31"/>
<keyword evidence="4" id="KW-0645">Protease</keyword>
<keyword evidence="2" id="KW-1133">Transmembrane helix</keyword>
<dbReference type="EMBL" id="JAAHFQ010000225">
    <property type="protein sequence ID" value="NER28517.1"/>
    <property type="molecule type" value="Genomic_DNA"/>
</dbReference>
<dbReference type="CDD" id="cd14852">
    <property type="entry name" value="LD-carboxypeptidase"/>
    <property type="match status" value="1"/>
</dbReference>
<dbReference type="Gene3D" id="3.30.1380.10">
    <property type="match status" value="1"/>
</dbReference>
<keyword evidence="2" id="KW-0472">Membrane</keyword>
<dbReference type="InterPro" id="IPR003709">
    <property type="entry name" value="VanY-like_core_dom"/>
</dbReference>
<evidence type="ECO:0000259" key="3">
    <source>
        <dbReference type="Pfam" id="PF02557"/>
    </source>
</evidence>
<evidence type="ECO:0000256" key="1">
    <source>
        <dbReference type="SAM" id="MobiDB-lite"/>
    </source>
</evidence>
<keyword evidence="4" id="KW-0121">Carboxypeptidase</keyword>
<dbReference type="GO" id="GO:0006508">
    <property type="term" value="P:proteolysis"/>
    <property type="evidence" value="ECO:0007669"/>
    <property type="project" value="InterPro"/>
</dbReference>
<evidence type="ECO:0000256" key="2">
    <source>
        <dbReference type="SAM" id="Phobius"/>
    </source>
</evidence>
<dbReference type="SUPFAM" id="SSF55166">
    <property type="entry name" value="Hedgehog/DD-peptidase"/>
    <property type="match status" value="1"/>
</dbReference>
<dbReference type="InterPro" id="IPR052179">
    <property type="entry name" value="DD-CPase-like"/>
</dbReference>